<keyword evidence="14" id="KW-0511">Multifunctional enzyme</keyword>
<keyword evidence="13 16" id="KW-0456">Lyase</keyword>
<dbReference type="InterPro" id="IPR006221">
    <property type="entry name" value="TrpG/PapA_dom"/>
</dbReference>
<dbReference type="PANTHER" id="PTHR43418:SF4">
    <property type="entry name" value="MULTIFUNCTIONAL TRYPTOPHAN BIOSYNTHESIS PROTEIN"/>
    <property type="match status" value="1"/>
</dbReference>
<dbReference type="EC" id="4.1.1.48" evidence="16"/>
<dbReference type="STRING" id="28573.A0A0U1M267"/>
<dbReference type="SUPFAM" id="SSF52317">
    <property type="entry name" value="Class I glutamine amidotransferase-like"/>
    <property type="match status" value="1"/>
</dbReference>
<evidence type="ECO:0000256" key="6">
    <source>
        <dbReference type="ARBA" id="ARBA00004873"/>
    </source>
</evidence>
<proteinExistence type="inferred from homology"/>
<dbReference type="GO" id="GO:0004425">
    <property type="term" value="F:indole-3-glycerol-phosphate synthase activity"/>
    <property type="evidence" value="ECO:0007669"/>
    <property type="project" value="UniProtKB-UniRule"/>
</dbReference>
<evidence type="ECO:0000256" key="1">
    <source>
        <dbReference type="ARBA" id="ARBA00001164"/>
    </source>
</evidence>
<dbReference type="GO" id="GO:0005829">
    <property type="term" value="C:cytosol"/>
    <property type="evidence" value="ECO:0007669"/>
    <property type="project" value="TreeGrafter"/>
</dbReference>
<keyword evidence="12 16" id="KW-0413">Isomerase</keyword>
<sequence length="758" mass="81640">MDNGLVDYSPHNPTKIEKLDSASNVILIDNYDSFTWNVYQYLALEGAAVTVYRNDQITLEELIAKNPTQLVISPGPGHPDTDAGISKDAIKHFSGKIPVFGVCMGHQCIISVFGGKVDVTGEILHGKTSVLKHDGKGVYQGLPASLDVTRYHSLAGTHPTLPDSLEISSSANLEDGVKPIIMGCRHKEFATEGVQFHPESILTEHGRTMFRNFLKLRGGTWKENESQGATGSPSTVSNGRDRPQKKVSILETIYTHRKAAVAAQKMIPSQTPEDLQATYDLGIAPPQISLPDRLRKSPFNLSLMAEIKRASPSKGTIAASVCAPAQARKYAGAGASVISVLTEPEWFKGSLDDMRAVRQSLEGLPNRPAVLRKEFIFDEYQILEARLAGADTVLLIVKMLSVELLTRLYKFSRSLGMEPLVEVNTPAEMKIAVDLGSQVIGVNNRDLTSFEVDLGTTIRLMDQVPDTTIVCALSGISGPKDVEAYKKDGVKAILVGEALMRAKDTAAFISELLGGSIKGISAADRSRLVKICGTRTPEAARVAIEAGADLIGIIQVEGRKRTVSDEVALQISKVIKSTPRPSSIPVNTQSNSPDYFEHSTGLLRHPTRALLVGVFAGQPLSYIIEQQRKLELDVVQLHGDEPLEWSNLIPVPVIRKFSPDQPGLARRGYHALPLLDSGSGGSGEMLDLSSVAKELDSNPGIAVLFAGGLNPQNVVETLDKLGESASKVAGVDVSSGVETDGVQDLEKIRAFISAVKGN</sequence>
<dbReference type="CDD" id="cd01743">
    <property type="entry name" value="GATase1_Anthranilate_Synthase"/>
    <property type="match status" value="1"/>
</dbReference>
<accession>A0A0U1M267</accession>
<dbReference type="InterPro" id="IPR016302">
    <property type="entry name" value="Anthranilate_synth_II"/>
</dbReference>
<comment type="catalytic activity">
    <reaction evidence="1 16">
        <text>N-(5-phospho-beta-D-ribosyl)anthranilate = 1-(2-carboxyphenylamino)-1-deoxy-D-ribulose 5-phosphate</text>
        <dbReference type="Rhea" id="RHEA:21540"/>
        <dbReference type="ChEBI" id="CHEBI:18277"/>
        <dbReference type="ChEBI" id="CHEBI:58613"/>
        <dbReference type="EC" id="5.3.1.24"/>
    </reaction>
</comment>
<organism evidence="21 22">
    <name type="scientific">Talaromyces islandicus</name>
    <name type="common">Penicillium islandicum</name>
    <dbReference type="NCBI Taxonomy" id="28573"/>
    <lineage>
        <taxon>Eukaryota</taxon>
        <taxon>Fungi</taxon>
        <taxon>Dikarya</taxon>
        <taxon>Ascomycota</taxon>
        <taxon>Pezizomycotina</taxon>
        <taxon>Eurotiomycetes</taxon>
        <taxon>Eurotiomycetidae</taxon>
        <taxon>Eurotiales</taxon>
        <taxon>Trichocomaceae</taxon>
        <taxon>Talaromyces</taxon>
        <taxon>Talaromyces sect. Islandici</taxon>
    </lineage>
</organism>
<dbReference type="NCBIfam" id="TIGR00566">
    <property type="entry name" value="trpG_papA"/>
    <property type="match status" value="1"/>
</dbReference>
<evidence type="ECO:0000256" key="17">
    <source>
        <dbReference type="SAM" id="MobiDB-lite"/>
    </source>
</evidence>
<name>A0A0U1M267_TALIS</name>
<keyword evidence="22" id="KW-1185">Reference proteome</keyword>
<dbReference type="Pfam" id="PF00697">
    <property type="entry name" value="PRAI"/>
    <property type="match status" value="1"/>
</dbReference>
<feature type="domain" description="N-(5'phosphoribosyl) anthranilate isomerase (PRAI)" evidence="20">
    <location>
        <begin position="569"/>
        <end position="753"/>
    </location>
</feature>
<keyword evidence="11 16" id="KW-0057">Aromatic amino acid biosynthesis</keyword>
<evidence type="ECO:0000256" key="13">
    <source>
        <dbReference type="ARBA" id="ARBA00023239"/>
    </source>
</evidence>
<dbReference type="HAMAP" id="MF_00135">
    <property type="entry name" value="PRAI"/>
    <property type="match status" value="1"/>
</dbReference>
<comment type="catalytic activity">
    <reaction evidence="2 16">
        <text>1-(2-carboxyphenylamino)-1-deoxy-D-ribulose 5-phosphate + H(+) = (1S,2R)-1-C-(indol-3-yl)glycerol 3-phosphate + CO2 + H2O</text>
        <dbReference type="Rhea" id="RHEA:23476"/>
        <dbReference type="ChEBI" id="CHEBI:15377"/>
        <dbReference type="ChEBI" id="CHEBI:15378"/>
        <dbReference type="ChEBI" id="CHEBI:16526"/>
        <dbReference type="ChEBI" id="CHEBI:58613"/>
        <dbReference type="ChEBI" id="CHEBI:58866"/>
        <dbReference type="EC" id="4.1.1.48"/>
    </reaction>
</comment>
<dbReference type="OMA" id="EPIEWAN"/>
<dbReference type="EC" id="5.3.1.24" evidence="16"/>
<gene>
    <name evidence="21" type="primary">trpC</name>
    <name evidence="21" type="ORF">PISL3812_06678</name>
</gene>
<dbReference type="EC" id="4.1.3.27" evidence="16"/>
<evidence type="ECO:0000313" key="21">
    <source>
        <dbReference type="EMBL" id="CRG89639.1"/>
    </source>
</evidence>
<dbReference type="PANTHER" id="PTHR43418">
    <property type="entry name" value="MULTIFUNCTIONAL TRYPTOPHAN BIOSYNTHESIS PROTEIN-RELATED"/>
    <property type="match status" value="1"/>
</dbReference>
<comment type="pathway">
    <text evidence="6 16">Amino-acid biosynthesis; L-tryptophan biosynthesis; L-tryptophan from chorismate: step 1/5.</text>
</comment>
<evidence type="ECO:0000313" key="22">
    <source>
        <dbReference type="Proteomes" id="UP000054383"/>
    </source>
</evidence>
<protein>
    <recommendedName>
        <fullName evidence="16">Multifunctional tryptophan biosynthesis protein</fullName>
    </recommendedName>
    <domain>
        <recommendedName>
            <fullName evidence="16">Anthranilate synthase component 2</fullName>
            <shortName evidence="16">AS</shortName>
            <ecNumber evidence="16">4.1.3.27</ecNumber>
        </recommendedName>
        <alternativeName>
            <fullName evidence="16">Anthranilate synthase, glutamine amidotransferase component</fullName>
        </alternativeName>
    </domain>
    <domain>
        <recommendedName>
            <fullName evidence="16">Indole-3-glycerol phosphate synthase</fullName>
            <shortName evidence="16">IGPS</shortName>
            <ecNumber evidence="16">4.1.1.48</ecNumber>
        </recommendedName>
    </domain>
    <domain>
        <recommendedName>
            <fullName evidence="16">N-(5'-phosphoribosyl)anthranilate isomerase</fullName>
            <shortName evidence="16">PRAI</shortName>
            <ecNumber evidence="16">5.3.1.24</ecNumber>
        </recommendedName>
    </domain>
</protein>
<dbReference type="Gene3D" id="3.40.50.880">
    <property type="match status" value="1"/>
</dbReference>
<evidence type="ECO:0000259" key="19">
    <source>
        <dbReference type="Pfam" id="PF00218"/>
    </source>
</evidence>
<evidence type="ECO:0000256" key="8">
    <source>
        <dbReference type="ARBA" id="ARBA00022793"/>
    </source>
</evidence>
<reference evidence="21 22" key="1">
    <citation type="submission" date="2015-04" db="EMBL/GenBank/DDBJ databases">
        <authorList>
            <person name="Syromyatnikov M.Y."/>
            <person name="Popov V.N."/>
        </authorList>
    </citation>
    <scope>NUCLEOTIDE SEQUENCE [LARGE SCALE GENOMIC DNA]</scope>
    <source>
        <strain evidence="21">WF-38-12</strain>
    </source>
</reference>
<keyword evidence="8 16" id="KW-0210">Decarboxylase</keyword>
<dbReference type="InterPro" id="IPR011060">
    <property type="entry name" value="RibuloseP-bd_barrel"/>
</dbReference>
<evidence type="ECO:0000256" key="2">
    <source>
        <dbReference type="ARBA" id="ARBA00001633"/>
    </source>
</evidence>
<dbReference type="CDD" id="cd00405">
    <property type="entry name" value="PRAI"/>
    <property type="match status" value="1"/>
</dbReference>
<dbReference type="CDD" id="cd00331">
    <property type="entry name" value="IGPS"/>
    <property type="match status" value="1"/>
</dbReference>
<evidence type="ECO:0000256" key="7">
    <source>
        <dbReference type="ARBA" id="ARBA00022605"/>
    </source>
</evidence>
<dbReference type="FunFam" id="3.40.50.880:FF:000031">
    <property type="entry name" value="Multifunctional tryptophan biosynthesis protein"/>
    <property type="match status" value="1"/>
</dbReference>
<dbReference type="InterPro" id="IPR013798">
    <property type="entry name" value="Indole-3-glycerol_P_synth_dom"/>
</dbReference>
<keyword evidence="10" id="KW-0315">Glutamine amidotransferase</keyword>
<comment type="function">
    <text evidence="3 16">Trifunctional enzyme bearing the Gln amidotransferase (GATase) domain of anthranilate synthase, indole-glycerolphosphate synthase, and phosphoribosylanthranilate isomerase activities.</text>
</comment>
<evidence type="ECO:0000256" key="5">
    <source>
        <dbReference type="ARBA" id="ARBA00004696"/>
    </source>
</evidence>
<dbReference type="PROSITE" id="PS51273">
    <property type="entry name" value="GATASE_TYPE_1"/>
    <property type="match status" value="1"/>
</dbReference>
<dbReference type="PRINTS" id="PR00096">
    <property type="entry name" value="GATASE"/>
</dbReference>
<dbReference type="EMBL" id="CVMT01000006">
    <property type="protein sequence ID" value="CRG89639.1"/>
    <property type="molecule type" value="Genomic_DNA"/>
</dbReference>
<dbReference type="FunFam" id="3.20.20.70:FF:000136">
    <property type="entry name" value="Multifunctional tryptophan biosynthesis protein"/>
    <property type="match status" value="1"/>
</dbReference>
<evidence type="ECO:0000256" key="11">
    <source>
        <dbReference type="ARBA" id="ARBA00023141"/>
    </source>
</evidence>
<comment type="pathway">
    <text evidence="5 16">Amino-acid biosynthesis; L-tryptophan biosynthesis; L-tryptophan from chorismate: step 4/5.</text>
</comment>
<dbReference type="InterPro" id="IPR001468">
    <property type="entry name" value="Indole-3-GlycerolPSynthase_CS"/>
</dbReference>
<evidence type="ECO:0000256" key="15">
    <source>
        <dbReference type="ARBA" id="ARBA00047683"/>
    </source>
</evidence>
<comment type="catalytic activity">
    <reaction evidence="15 16">
        <text>chorismate + L-glutamine = anthranilate + pyruvate + L-glutamate + H(+)</text>
        <dbReference type="Rhea" id="RHEA:21732"/>
        <dbReference type="ChEBI" id="CHEBI:15361"/>
        <dbReference type="ChEBI" id="CHEBI:15378"/>
        <dbReference type="ChEBI" id="CHEBI:16567"/>
        <dbReference type="ChEBI" id="CHEBI:29748"/>
        <dbReference type="ChEBI" id="CHEBI:29985"/>
        <dbReference type="ChEBI" id="CHEBI:58359"/>
        <dbReference type="EC" id="4.1.3.27"/>
    </reaction>
</comment>
<feature type="region of interest" description="Disordered" evidence="17">
    <location>
        <begin position="221"/>
        <end position="243"/>
    </location>
</feature>
<feature type="domain" description="Indole-3-glycerol phosphate synthase" evidence="19">
    <location>
        <begin position="250"/>
        <end position="512"/>
    </location>
</feature>
<dbReference type="PRINTS" id="PR00097">
    <property type="entry name" value="ANTSNTHASEII"/>
</dbReference>
<dbReference type="OrthoDB" id="524799at2759"/>
<dbReference type="SUPFAM" id="SSF51366">
    <property type="entry name" value="Ribulose-phoshate binding barrel"/>
    <property type="match status" value="2"/>
</dbReference>
<dbReference type="GO" id="GO:0000162">
    <property type="term" value="P:L-tryptophan biosynthetic process"/>
    <property type="evidence" value="ECO:0007669"/>
    <property type="project" value="UniProtKB-UniRule"/>
</dbReference>
<evidence type="ECO:0000256" key="3">
    <source>
        <dbReference type="ARBA" id="ARBA00003272"/>
    </source>
</evidence>
<evidence type="ECO:0000259" key="20">
    <source>
        <dbReference type="Pfam" id="PF00697"/>
    </source>
</evidence>
<keyword evidence="7 16" id="KW-0028">Amino-acid biosynthesis</keyword>
<evidence type="ECO:0000256" key="9">
    <source>
        <dbReference type="ARBA" id="ARBA00022822"/>
    </source>
</evidence>
<evidence type="ECO:0000256" key="14">
    <source>
        <dbReference type="ARBA" id="ARBA00023268"/>
    </source>
</evidence>
<dbReference type="GO" id="GO:0004049">
    <property type="term" value="F:anthranilate synthase activity"/>
    <property type="evidence" value="ECO:0007669"/>
    <property type="project" value="UniProtKB-UniRule"/>
</dbReference>
<dbReference type="UniPathway" id="UPA00035">
    <property type="reaction ID" value="UER00040"/>
</dbReference>
<dbReference type="PIRSF" id="PIRSF001382">
    <property type="entry name" value="TrpG-trpC-trpF"/>
    <property type="match status" value="1"/>
</dbReference>
<dbReference type="InterPro" id="IPR001240">
    <property type="entry name" value="PRAI_dom"/>
</dbReference>
<evidence type="ECO:0000256" key="10">
    <source>
        <dbReference type="ARBA" id="ARBA00022962"/>
    </source>
</evidence>
<evidence type="ECO:0000256" key="16">
    <source>
        <dbReference type="PIRNR" id="PIRNR001382"/>
    </source>
</evidence>
<dbReference type="PROSITE" id="PS00614">
    <property type="entry name" value="IGPS"/>
    <property type="match status" value="1"/>
</dbReference>
<dbReference type="GO" id="GO:0004640">
    <property type="term" value="F:phosphoribosylanthranilate isomerase activity"/>
    <property type="evidence" value="ECO:0007669"/>
    <property type="project" value="UniProtKB-UniRule"/>
</dbReference>
<dbReference type="Proteomes" id="UP000054383">
    <property type="component" value="Unassembled WGS sequence"/>
</dbReference>
<dbReference type="Pfam" id="PF00117">
    <property type="entry name" value="GATase"/>
    <property type="match status" value="1"/>
</dbReference>
<dbReference type="Gene3D" id="3.20.20.70">
    <property type="entry name" value="Aldolase class I"/>
    <property type="match status" value="2"/>
</dbReference>
<evidence type="ECO:0000259" key="18">
    <source>
        <dbReference type="Pfam" id="PF00117"/>
    </source>
</evidence>
<feature type="compositionally biased region" description="Polar residues" evidence="17">
    <location>
        <begin position="226"/>
        <end position="238"/>
    </location>
</feature>
<dbReference type="InterPro" id="IPR029062">
    <property type="entry name" value="Class_I_gatase-like"/>
</dbReference>
<dbReference type="InterPro" id="IPR050472">
    <property type="entry name" value="Anth_synth/Amidotransfase"/>
</dbReference>
<evidence type="ECO:0000256" key="12">
    <source>
        <dbReference type="ARBA" id="ARBA00023235"/>
    </source>
</evidence>
<dbReference type="Pfam" id="PF00218">
    <property type="entry name" value="IGPS"/>
    <property type="match status" value="1"/>
</dbReference>
<dbReference type="AlphaFoldDB" id="A0A0U1M267"/>
<dbReference type="InterPro" id="IPR017926">
    <property type="entry name" value="GATASE"/>
</dbReference>
<dbReference type="PRINTS" id="PR00099">
    <property type="entry name" value="CPSGATASE"/>
</dbReference>
<evidence type="ECO:0000256" key="4">
    <source>
        <dbReference type="ARBA" id="ARBA00004664"/>
    </source>
</evidence>
<dbReference type="InterPro" id="IPR013785">
    <property type="entry name" value="Aldolase_TIM"/>
</dbReference>
<keyword evidence="9 16" id="KW-0822">Tryptophan biosynthesis</keyword>
<feature type="domain" description="Glutamine amidotransferase" evidence="18">
    <location>
        <begin position="27"/>
        <end position="214"/>
    </location>
</feature>
<comment type="pathway">
    <text evidence="4 16">Amino-acid biosynthesis; L-tryptophan biosynthesis; L-tryptophan from chorismate: step 3/5.</text>
</comment>